<reference evidence="2 3" key="1">
    <citation type="submission" date="2021-02" db="EMBL/GenBank/DDBJ databases">
        <title>Lysobacter arenosi sp. nov., isolated from soil of gangwondo yeongwol, south Korea.</title>
        <authorList>
            <person name="Kim K.R."/>
            <person name="Kim K.H."/>
            <person name="Jeon C.O."/>
        </authorList>
    </citation>
    <scope>NUCLEOTIDE SEQUENCE [LARGE SCALE GENOMIC DNA]</scope>
    <source>
        <strain evidence="2 3">R7</strain>
    </source>
</reference>
<keyword evidence="1" id="KW-1133">Transmembrane helix</keyword>
<feature type="transmembrane region" description="Helical" evidence="1">
    <location>
        <begin position="12"/>
        <end position="35"/>
    </location>
</feature>
<proteinExistence type="predicted"/>
<dbReference type="EMBL" id="CP071517">
    <property type="protein sequence ID" value="QSX75110.1"/>
    <property type="molecule type" value="Genomic_DNA"/>
</dbReference>
<keyword evidence="1" id="KW-0812">Transmembrane</keyword>
<feature type="transmembrane region" description="Helical" evidence="1">
    <location>
        <begin position="110"/>
        <end position="128"/>
    </location>
</feature>
<name>A0ABX7RAE2_9GAMM</name>
<keyword evidence="3" id="KW-1185">Reference proteome</keyword>
<evidence type="ECO:0008006" key="4">
    <source>
        <dbReference type="Google" id="ProtNLM"/>
    </source>
</evidence>
<gene>
    <name evidence="2" type="ORF">HIV01_000590</name>
</gene>
<evidence type="ECO:0000313" key="3">
    <source>
        <dbReference type="Proteomes" id="UP000663400"/>
    </source>
</evidence>
<dbReference type="RefSeq" id="WP_200604359.1">
    <property type="nucleotide sequence ID" value="NZ_CP071517.1"/>
</dbReference>
<feature type="transmembrane region" description="Helical" evidence="1">
    <location>
        <begin position="84"/>
        <end position="104"/>
    </location>
</feature>
<dbReference type="Proteomes" id="UP000663400">
    <property type="component" value="Chromosome"/>
</dbReference>
<accession>A0ABX7RAE2</accession>
<keyword evidence="1" id="KW-0472">Membrane</keyword>
<dbReference type="PROSITE" id="PS51257">
    <property type="entry name" value="PROKAR_LIPOPROTEIN"/>
    <property type="match status" value="1"/>
</dbReference>
<organism evidence="2 3">
    <name type="scientific">Lysobacter arenosi</name>
    <dbReference type="NCBI Taxonomy" id="2795387"/>
    <lineage>
        <taxon>Bacteria</taxon>
        <taxon>Pseudomonadati</taxon>
        <taxon>Pseudomonadota</taxon>
        <taxon>Gammaproteobacteria</taxon>
        <taxon>Lysobacterales</taxon>
        <taxon>Lysobacteraceae</taxon>
        <taxon>Lysobacter</taxon>
    </lineage>
</organism>
<evidence type="ECO:0000313" key="2">
    <source>
        <dbReference type="EMBL" id="QSX75110.1"/>
    </source>
</evidence>
<feature type="transmembrane region" description="Helical" evidence="1">
    <location>
        <begin position="50"/>
        <end position="72"/>
    </location>
</feature>
<protein>
    <recommendedName>
        <fullName evidence="4">DUF4234 domain-containing protein</fullName>
    </recommendedName>
</protein>
<sequence>MTNINRLPTKSETFFGAIFSVLLSCGLGYVVWYLLRTASGRPELLTPGTISVLAVLSIIFAWSSALFLRILFGSPKLPGFRGQAVMGYFMATAGLVLCLGSMLISNQRPALYFSQGVCAIGLGLFWVAQARKAARRRA</sequence>
<evidence type="ECO:0000256" key="1">
    <source>
        <dbReference type="SAM" id="Phobius"/>
    </source>
</evidence>